<dbReference type="AlphaFoldDB" id="A0A0A9H8L5"/>
<evidence type="ECO:0000313" key="1">
    <source>
        <dbReference type="EMBL" id="JAE31181.1"/>
    </source>
</evidence>
<reference evidence="1" key="1">
    <citation type="submission" date="2014-09" db="EMBL/GenBank/DDBJ databases">
        <authorList>
            <person name="Magalhaes I.L.F."/>
            <person name="Oliveira U."/>
            <person name="Santos F.R."/>
            <person name="Vidigal T.H.D.A."/>
            <person name="Brescovit A.D."/>
            <person name="Santos A.J."/>
        </authorList>
    </citation>
    <scope>NUCLEOTIDE SEQUENCE</scope>
    <source>
        <tissue evidence="1">Shoot tissue taken approximately 20 cm above the soil surface</tissue>
    </source>
</reference>
<organism evidence="1">
    <name type="scientific">Arundo donax</name>
    <name type="common">Giant reed</name>
    <name type="synonym">Donax arundinaceus</name>
    <dbReference type="NCBI Taxonomy" id="35708"/>
    <lineage>
        <taxon>Eukaryota</taxon>
        <taxon>Viridiplantae</taxon>
        <taxon>Streptophyta</taxon>
        <taxon>Embryophyta</taxon>
        <taxon>Tracheophyta</taxon>
        <taxon>Spermatophyta</taxon>
        <taxon>Magnoliopsida</taxon>
        <taxon>Liliopsida</taxon>
        <taxon>Poales</taxon>
        <taxon>Poaceae</taxon>
        <taxon>PACMAD clade</taxon>
        <taxon>Arundinoideae</taxon>
        <taxon>Arundineae</taxon>
        <taxon>Arundo</taxon>
    </lineage>
</organism>
<name>A0A0A9H8L5_ARUDO</name>
<accession>A0A0A9H8L5</accession>
<dbReference type="EMBL" id="GBRH01166715">
    <property type="protein sequence ID" value="JAE31181.1"/>
    <property type="molecule type" value="Transcribed_RNA"/>
</dbReference>
<reference evidence="1" key="2">
    <citation type="journal article" date="2015" name="Data Brief">
        <title>Shoot transcriptome of the giant reed, Arundo donax.</title>
        <authorList>
            <person name="Barrero R.A."/>
            <person name="Guerrero F.D."/>
            <person name="Moolhuijzen P."/>
            <person name="Goolsby J.A."/>
            <person name="Tidwell J."/>
            <person name="Bellgard S.E."/>
            <person name="Bellgard M.I."/>
        </authorList>
    </citation>
    <scope>NUCLEOTIDE SEQUENCE</scope>
    <source>
        <tissue evidence="1">Shoot tissue taken approximately 20 cm above the soil surface</tissue>
    </source>
</reference>
<sequence>MNGTRNYDAVFQALYHATKRCAHHLKFIIIFFTCKP</sequence>
<proteinExistence type="predicted"/>
<protein>
    <submittedName>
        <fullName evidence="1">Uncharacterized protein</fullName>
    </submittedName>
</protein>